<evidence type="ECO:0000313" key="1">
    <source>
        <dbReference type="EMBL" id="BDI34552.1"/>
    </source>
</evidence>
<dbReference type="OrthoDB" id="9813735at2"/>
<dbReference type="AlphaFoldDB" id="A0A402CRA7"/>
<proteinExistence type="predicted"/>
<dbReference type="Gene3D" id="3.20.20.80">
    <property type="entry name" value="Glycosidases"/>
    <property type="match status" value="1"/>
</dbReference>
<sequence>MQDRFPIRRLASTLALLAAGALVAPQAKAQTLRPIAPDTWTATDALGRSMPVGAGIPAPRKNRYVGIFYFLWHHGPGKNELYDNTKILADPAHPFGPKFAFHWWGEPAVGYFLSSDAWVHRKNLQMLGDAGVDVIFFDVTNAFTYPEIVKTVCDTAEQMRAEGTKTPQIAFIVHAAPGATTNRLYDTFYSKGLYKNLWFQWQGKPLILGNRQEKTPGDSPLSDAANQFFTWRESWAWDPGQDKWQWMDKYPQKPAWHADPQKPEQISVSIAGHPMDTLGRSYRSAETWGQGAEPTVDDRYRVSTSADGIQFAQQWKRALAVDPEFIFITGWNEWIAQRFLDGGPTLYAGRPRTPGTTFFVDAFNEEFSRDAMPMKGGYADNYYMQLAENIRKFKGAAPQPIAHGSKTISAPGAFAAWRDVQPRFLDAVGDTTHRDSDGWGAHHYTDTSGRNDITSAKVACDAKNIAFYVHTRAALTPYTGKNWMQLLIDADSNPKTGWNGYDFVVNSRVLSPGKTTLKRLSDSKTWTVPYRAAGNEMQVVIPRALLGLTNTRITSFDFHWVDNAPIGGEIADWWYVGDSAPDGRFNYHYRNRASSEAGE</sequence>
<reference evidence="1 2" key="1">
    <citation type="journal article" date="2019" name="Int. J. Syst. Evol. Microbiol.">
        <title>Capsulimonas corticalis gen. nov., sp. nov., an aerobic capsulated bacterium, of a novel bacterial order, Capsulimonadales ord. nov., of the class Armatimonadia of the phylum Armatimonadetes.</title>
        <authorList>
            <person name="Li J."/>
            <person name="Kudo C."/>
            <person name="Tonouchi A."/>
        </authorList>
    </citation>
    <scope>NUCLEOTIDE SEQUENCE [LARGE SCALE GENOMIC DNA]</scope>
    <source>
        <strain evidence="1 2">AX-7</strain>
    </source>
</reference>
<accession>A0A402CRA7</accession>
<gene>
    <name evidence="1" type="ORF">CCAX7_66030</name>
</gene>
<organism evidence="1 2">
    <name type="scientific">Capsulimonas corticalis</name>
    <dbReference type="NCBI Taxonomy" id="2219043"/>
    <lineage>
        <taxon>Bacteria</taxon>
        <taxon>Bacillati</taxon>
        <taxon>Armatimonadota</taxon>
        <taxon>Armatimonadia</taxon>
        <taxon>Capsulimonadales</taxon>
        <taxon>Capsulimonadaceae</taxon>
        <taxon>Capsulimonas</taxon>
    </lineage>
</organism>
<dbReference type="EMBL" id="AP025739">
    <property type="protein sequence ID" value="BDI34552.1"/>
    <property type="molecule type" value="Genomic_DNA"/>
</dbReference>
<name>A0A402CRA7_9BACT</name>
<dbReference type="Proteomes" id="UP000287394">
    <property type="component" value="Chromosome"/>
</dbReference>
<dbReference type="RefSeq" id="WP_119319904.1">
    <property type="nucleotide sequence ID" value="NZ_AP025739.1"/>
</dbReference>
<evidence type="ECO:0000313" key="2">
    <source>
        <dbReference type="Proteomes" id="UP000287394"/>
    </source>
</evidence>
<keyword evidence="2" id="KW-1185">Reference proteome</keyword>
<protein>
    <submittedName>
        <fullName evidence="1">Uncharacterized protein</fullName>
    </submittedName>
</protein>
<dbReference type="KEGG" id="ccot:CCAX7_66030"/>